<dbReference type="EMBL" id="LAHO01000007">
    <property type="protein sequence ID" value="KKO45711.1"/>
    <property type="molecule type" value="Genomic_DNA"/>
</dbReference>
<evidence type="ECO:0008006" key="5">
    <source>
        <dbReference type="Google" id="ProtNLM"/>
    </source>
</evidence>
<accession>A0A0M2V4Z9</accession>
<dbReference type="AlphaFoldDB" id="A0A0M2V4Z9"/>
<dbReference type="Pfam" id="PF04738">
    <property type="entry name" value="Lant_dehydr_N"/>
    <property type="match status" value="1"/>
</dbReference>
<gene>
    <name evidence="3" type="ORF">WG68_08310</name>
</gene>
<organism evidence="3 4">
    <name type="scientific">Arsukibacterium ikkense</name>
    <dbReference type="NCBI Taxonomy" id="336831"/>
    <lineage>
        <taxon>Bacteria</taxon>
        <taxon>Pseudomonadati</taxon>
        <taxon>Pseudomonadota</taxon>
        <taxon>Gammaproteobacteria</taxon>
        <taxon>Chromatiales</taxon>
        <taxon>Chromatiaceae</taxon>
        <taxon>Arsukibacterium</taxon>
    </lineage>
</organism>
<evidence type="ECO:0000259" key="2">
    <source>
        <dbReference type="Pfam" id="PF14028"/>
    </source>
</evidence>
<reference evidence="3 4" key="1">
    <citation type="submission" date="2015-03" db="EMBL/GenBank/DDBJ databases">
        <title>Draft genome sequences of two protease-producing strains of Arsukibacterium isolated from two cold and alkaline environments.</title>
        <authorList>
            <person name="Lylloff J.E."/>
            <person name="Skov L.B."/>
            <person name="Jepsen M."/>
            <person name="Hallin P.F."/>
            <person name="Sorensen S.J."/>
            <person name="Stougaard P."/>
            <person name="Glaring M.A."/>
        </authorList>
    </citation>
    <scope>NUCLEOTIDE SEQUENCE [LARGE SCALE GENOMIC DNA]</scope>
    <source>
        <strain evidence="3 4">GCM72</strain>
    </source>
</reference>
<evidence type="ECO:0000313" key="4">
    <source>
        <dbReference type="Proteomes" id="UP000034228"/>
    </source>
</evidence>
<name>A0A0M2V4Z9_9GAMM</name>
<dbReference type="Proteomes" id="UP000034228">
    <property type="component" value="Unassembled WGS sequence"/>
</dbReference>
<protein>
    <recommendedName>
        <fullName evidence="5">Lantibiotic dehydratase</fullName>
    </recommendedName>
</protein>
<comment type="caution">
    <text evidence="3">The sequence shown here is derived from an EMBL/GenBank/DDBJ whole genome shotgun (WGS) entry which is preliminary data.</text>
</comment>
<keyword evidence="4" id="KW-1185">Reference proteome</keyword>
<dbReference type="Pfam" id="PF14028">
    <property type="entry name" value="Lant_dehydr_C"/>
    <property type="match status" value="1"/>
</dbReference>
<dbReference type="PATRIC" id="fig|336831.14.peg.2630"/>
<dbReference type="InterPro" id="IPR006827">
    <property type="entry name" value="Lant_deHydtase_N"/>
</dbReference>
<dbReference type="InterPro" id="IPR023809">
    <property type="entry name" value="Thiopep_bacteriocin_synth_dom"/>
</dbReference>
<evidence type="ECO:0000313" key="3">
    <source>
        <dbReference type="EMBL" id="KKO45711.1"/>
    </source>
</evidence>
<dbReference type="RefSeq" id="WP_046557229.1">
    <property type="nucleotide sequence ID" value="NZ_LAHO01000007.1"/>
</dbReference>
<dbReference type="NCBIfam" id="TIGR03891">
    <property type="entry name" value="thiopep_ocin"/>
    <property type="match status" value="1"/>
</dbReference>
<feature type="domain" description="Thiopeptide-type bacteriocin biosynthesis" evidence="2">
    <location>
        <begin position="760"/>
        <end position="1033"/>
    </location>
</feature>
<dbReference type="OrthoDB" id="1273722at2"/>
<sequence length="1043" mass="119721">MSSKTECKAEFFVVRVPRLSLEKICNLPSADEALNDYLTSWLATPGIQEAIYLASPSLIERLPVWRDKPESKSGRKVTSALLKYLIRMSSRPTPFGLFSGVASGTLATVTNIKPAYLQHYSRKTRLDMFYLGTIQQQLTISPVGKKRLNYLPNSTLYQLGSHLNYIEPYQSSAQRYYRLSTVEFDDALQTMLELAKNGVRQHDLVLQFCQRYPDVIKEDVVEYVDQLVQEHVLVADLKLPLTSGQPDQTFVHSLLNSGWRKESDELQSVLLRLADFDRRDVEPEEYRAICQQLKQLPYQVSENKLFQTDLYKLLTEAQLDESILSDIERTLLVLTSLTPPSKSMFQEFINNFQRRFEGRFMPLMQLLDEEAGISFSADTGYETPLLAGINIASPQRNAQSQSQSELEQQVLKAMQQQAGAECIYMNSDVFLKHADIPGLWQQLPASFAVNISCYQDKKGQPLLHFHGCSGPSGANLLGRFCHLNKKLEEQVRDYLAAEEALSPEVIFAEVVHMPDGRPGNIIARPSLRKYEIVFLADTMLPKERQIPVQDLYVFIEAGHVKLWSKVLNKQVIPRLTSAHNYSARSLGVYRFLCMLQHQQGQLPHFSNPANFSQMESQPRVQLDHIILQEAQWLVDRGMLEALVANKKWQSAGWQELEVRYKLQRYVCYAIRDNVLTIDLHNPAMIELLLGETMGQKQVLLKESLAMQYQSIVENEEGAFAHEILVPMLNAKAKPFVTIHQNPEKQLETSIQRHFSPGSEWLSLKVYAAQSTAELVLTESIAPFLQRCQEQGLILHWFFIRYGDPDWHLRLRLCGKPTVLTGQVLPLLQKQLAPWLDSQRVSKMEAFTYQREVERYGGDNGIALAERVFQADSSLVLKSLSLLRQHGESVRWRMALLGVDAMLTAFGYDLAQKLTLISDLRQGFGQEFQEHAQLRNQLGKKYRDYQALLRQDFKALDSSSNEQPLQQMLMIREQLLQQLQPIVSEILDLQQQGQLSCTLDFLLHSLLHMFNNRIFKAYGREQEFVVYDFLRRYYLSCQSQQKMN</sequence>
<evidence type="ECO:0000259" key="1">
    <source>
        <dbReference type="Pfam" id="PF04738"/>
    </source>
</evidence>
<proteinExistence type="predicted"/>
<feature type="domain" description="Lantibiotic dehydratase N-terminal" evidence="1">
    <location>
        <begin position="44"/>
        <end position="688"/>
    </location>
</feature>
<dbReference type="STRING" id="336831.WG68_08310"/>